<dbReference type="InterPro" id="IPR038740">
    <property type="entry name" value="BioF2-like_GNAT_dom"/>
</dbReference>
<proteinExistence type="predicted"/>
<reference evidence="2" key="1">
    <citation type="journal article" date="2023" name="Microbiol Resour">
        <title>Genome Sequences of Rhodoplanes serenus and Two Thermotolerant Strains, Rhodoplanes tepidamans and 'Rhodoplanes cryptolactis,' Further Refine the Genus.</title>
        <authorList>
            <person name="Rayyan A.A."/>
            <person name="Kyndt J.A."/>
        </authorList>
    </citation>
    <scope>NUCLEOTIDE SEQUENCE</scope>
    <source>
        <strain evidence="2">DSM 9987</strain>
    </source>
</reference>
<dbReference type="SUPFAM" id="SSF55729">
    <property type="entry name" value="Acyl-CoA N-acyltransferases (Nat)"/>
    <property type="match status" value="1"/>
</dbReference>
<protein>
    <submittedName>
        <fullName evidence="2">GNAT family N-acetyltransferase</fullName>
        <ecNumber evidence="2">2.3.1.-</ecNumber>
    </submittedName>
</protein>
<evidence type="ECO:0000313" key="3">
    <source>
        <dbReference type="Proteomes" id="UP001165652"/>
    </source>
</evidence>
<evidence type="ECO:0000313" key="2">
    <source>
        <dbReference type="EMBL" id="MDC7789284.1"/>
    </source>
</evidence>
<gene>
    <name evidence="2" type="ORF">PQJ73_26690</name>
</gene>
<dbReference type="InterPro" id="IPR016181">
    <property type="entry name" value="Acyl_CoA_acyltransferase"/>
</dbReference>
<organism evidence="2 3">
    <name type="scientific">Rhodoplanes tepidamans</name>
    <name type="common">Rhodoplanes cryptolactis</name>
    <dbReference type="NCBI Taxonomy" id="200616"/>
    <lineage>
        <taxon>Bacteria</taxon>
        <taxon>Pseudomonadati</taxon>
        <taxon>Pseudomonadota</taxon>
        <taxon>Alphaproteobacteria</taxon>
        <taxon>Hyphomicrobiales</taxon>
        <taxon>Nitrobacteraceae</taxon>
        <taxon>Rhodoplanes</taxon>
    </lineage>
</organism>
<dbReference type="Pfam" id="PF13480">
    <property type="entry name" value="Acetyltransf_6"/>
    <property type="match status" value="1"/>
</dbReference>
<keyword evidence="2" id="KW-0012">Acyltransferase</keyword>
<dbReference type="Gene3D" id="3.40.630.30">
    <property type="match status" value="1"/>
</dbReference>
<dbReference type="Proteomes" id="UP001165652">
    <property type="component" value="Unassembled WGS sequence"/>
</dbReference>
<dbReference type="RefSeq" id="WP_272780108.1">
    <property type="nucleotide sequence ID" value="NZ_JAQQLI010000066.1"/>
</dbReference>
<accession>A0ABT5JI86</accession>
<comment type="caution">
    <text evidence="2">The sequence shown here is derived from an EMBL/GenBank/DDBJ whole genome shotgun (WGS) entry which is preliminary data.</text>
</comment>
<feature type="domain" description="BioF2-like acetyltransferase" evidence="1">
    <location>
        <begin position="200"/>
        <end position="349"/>
    </location>
</feature>
<name>A0ABT5JI86_RHOTP</name>
<keyword evidence="2" id="KW-0808">Transferase</keyword>
<evidence type="ECO:0000259" key="1">
    <source>
        <dbReference type="Pfam" id="PF13480"/>
    </source>
</evidence>
<dbReference type="GO" id="GO:0016746">
    <property type="term" value="F:acyltransferase activity"/>
    <property type="evidence" value="ECO:0007669"/>
    <property type="project" value="UniProtKB-KW"/>
</dbReference>
<reference evidence="2" key="2">
    <citation type="submission" date="2023-02" db="EMBL/GenBank/DDBJ databases">
        <authorList>
            <person name="Rayyan A."/>
            <person name="Meyer T."/>
            <person name="Kyndt J.A."/>
        </authorList>
    </citation>
    <scope>NUCLEOTIDE SEQUENCE</scope>
    <source>
        <strain evidence="2">DSM 9987</strain>
    </source>
</reference>
<keyword evidence="3" id="KW-1185">Reference proteome</keyword>
<dbReference type="EC" id="2.3.1.-" evidence="2"/>
<dbReference type="EMBL" id="JAQQLI010000066">
    <property type="protein sequence ID" value="MDC7789284.1"/>
    <property type="molecule type" value="Genomic_DNA"/>
</dbReference>
<sequence length="407" mass="42995">MSVVALSAAHETGSGPALAEPCGDAAGPVAGIAFADGIAAALPAWRALADGGAVATAFQRADWIDAWQRHVGDREGARPVIAIGRDRAGAPCFLWPFVATRGAVTVARFPGGAHAGLNIGLWRPDAAAAMTAATLSDLLSRTGRRHGIDVFALTRQPPRWRGLANPFALLPHQPSVDDVPAVTFPTGGVDDVMKAVVTRDMRGRLRTKERKLEKLAGYRYRRVASEAEAERVLDAFLAQKAAHFAAQGIRDVFAAPGVAAFLRESCRAGLAEGWPAVALHALECDDEVIAVMGGVADGHRFSCMFNSYTTSENGRWSPGLILITHILRDCAERGLAGFDLGPGAAGYKSFFCREPENLFDSVIGVSWRGRAAALALSSAAAARRRAKESPLVMSLVQRLRRGTAGGG</sequence>